<feature type="signal peptide" evidence="1">
    <location>
        <begin position="1"/>
        <end position="19"/>
    </location>
</feature>
<evidence type="ECO:0008006" key="4">
    <source>
        <dbReference type="Google" id="ProtNLM"/>
    </source>
</evidence>
<sequence length="410" mass="44123">MIKKIIVSACLLISFVSFAQQGTASPYSFFGIGDVRFKGTLENRSMAGVSVEQDSIHLNIENPASYASLGQTTFTIGGTFGSSTLKTNEGSAKAQRSTFDYLAIGIPMGKFGASFGLIPVTSVGYKIQNDNTGTDGATSTQLQGKGGVNKVYFGLGYKIKKNWTIGADAQYNFGKITTTSVELVTGVQNATAETNASELSGVGFSIGTMYQTKIDKKLTLFTSLSYAFATNLTSDNTRVIAVDGDADPVVGDPHEDKLKLPNKVTFGVGIGEPRKWLVGTTASFQGNGQLANYYNAADNVSYEKYQKYAVGGYFIPNYASFTSYLSRITYRAGLKYEKLGLVVNNQSINDIGMNLGAGIPLGNGSFSNVNVGLEFGKRGTMTADLVQENYFNVSLSFSFNDRWFVKSKFN</sequence>
<dbReference type="Gene3D" id="2.40.160.60">
    <property type="entry name" value="Outer membrane protein transport protein (OMPP1/FadL/TodX)"/>
    <property type="match status" value="1"/>
</dbReference>
<keyword evidence="3" id="KW-1185">Reference proteome</keyword>
<dbReference type="RefSeq" id="WP_213294552.1">
    <property type="nucleotide sequence ID" value="NZ_JAGYVZ010000002.1"/>
</dbReference>
<comment type="caution">
    <text evidence="2">The sequence shown here is derived from an EMBL/GenBank/DDBJ whole genome shotgun (WGS) entry which is preliminary data.</text>
</comment>
<proteinExistence type="predicted"/>
<keyword evidence="1" id="KW-0732">Signal</keyword>
<protein>
    <recommendedName>
        <fullName evidence="4">Aromatic hydrocarbon degradation protein</fullName>
    </recommendedName>
</protein>
<evidence type="ECO:0000313" key="2">
    <source>
        <dbReference type="EMBL" id="MBS7229805.1"/>
    </source>
</evidence>
<organism evidence="2 3">
    <name type="scientific">Flavobacterium psychroterrae</name>
    <dbReference type="NCBI Taxonomy" id="2133767"/>
    <lineage>
        <taxon>Bacteria</taxon>
        <taxon>Pseudomonadati</taxon>
        <taxon>Bacteroidota</taxon>
        <taxon>Flavobacteriia</taxon>
        <taxon>Flavobacteriales</taxon>
        <taxon>Flavobacteriaceae</taxon>
        <taxon>Flavobacterium</taxon>
    </lineage>
</organism>
<gene>
    <name evidence="2" type="ORF">KHA90_02110</name>
</gene>
<evidence type="ECO:0000256" key="1">
    <source>
        <dbReference type="SAM" id="SignalP"/>
    </source>
</evidence>
<feature type="chain" id="PRO_5046386205" description="Aromatic hydrocarbon degradation protein" evidence="1">
    <location>
        <begin position="20"/>
        <end position="410"/>
    </location>
</feature>
<reference evidence="2 3" key="1">
    <citation type="journal article" date="2018" name="Int. J. Syst. Evol. Microbiol.">
        <title>Flavobacterium chryseum sp. nov. and Flavobacterium psychroterrae sp. nov., novel environmental bacteria isolated from Antarctica.</title>
        <authorList>
            <person name="Kralova S."/>
            <person name="Svec P."/>
            <person name="Busse H.J."/>
            <person name="Stankova E."/>
            <person name="Vaczi P."/>
            <person name="Sedlacek I."/>
        </authorList>
    </citation>
    <scope>NUCLEOTIDE SEQUENCE [LARGE SCALE GENOMIC DNA]</scope>
    <source>
        <strain evidence="2 3">CCM 8827</strain>
    </source>
</reference>
<name>A0ABS5P7E7_9FLAO</name>
<dbReference type="SUPFAM" id="SSF56935">
    <property type="entry name" value="Porins"/>
    <property type="match status" value="1"/>
</dbReference>
<evidence type="ECO:0000313" key="3">
    <source>
        <dbReference type="Proteomes" id="UP000722625"/>
    </source>
</evidence>
<accession>A0ABS5P7E7</accession>
<dbReference type="EMBL" id="JAGYVZ010000002">
    <property type="protein sequence ID" value="MBS7229805.1"/>
    <property type="molecule type" value="Genomic_DNA"/>
</dbReference>
<dbReference type="Proteomes" id="UP000722625">
    <property type="component" value="Unassembled WGS sequence"/>
</dbReference>